<dbReference type="RefSeq" id="WP_220116776.1">
    <property type="nucleotide sequence ID" value="NZ_JAHZUY010000010.1"/>
</dbReference>
<protein>
    <submittedName>
        <fullName evidence="3">Pilus assembly protein</fullName>
    </submittedName>
</protein>
<accession>A0ABS7F274</accession>
<dbReference type="InterPro" id="IPR012495">
    <property type="entry name" value="TadE-like_dom"/>
</dbReference>
<dbReference type="EMBL" id="JAHZUY010000010">
    <property type="protein sequence ID" value="MBW8269077.1"/>
    <property type="molecule type" value="Genomic_DNA"/>
</dbReference>
<dbReference type="Proteomes" id="UP001519924">
    <property type="component" value="Unassembled WGS sequence"/>
</dbReference>
<name>A0ABS7F274_9PROT</name>
<reference evidence="3 4" key="1">
    <citation type="submission" date="2021-08" db="EMBL/GenBank/DDBJ databases">
        <title>Caldovatus sediminis gen. nov., sp. nov., a moderately thermophilic bacterium isolated from a hot spring.</title>
        <authorList>
            <person name="Hu C.-J."/>
            <person name="Li W.-J."/>
            <person name="Xian W.-D."/>
        </authorList>
    </citation>
    <scope>NUCLEOTIDE SEQUENCE [LARGE SCALE GENOMIC DNA]</scope>
    <source>
        <strain evidence="3 4">SYSU G05006</strain>
    </source>
</reference>
<organism evidence="3 4">
    <name type="scientific">Caldovatus aquaticus</name>
    <dbReference type="NCBI Taxonomy" id="2865671"/>
    <lineage>
        <taxon>Bacteria</taxon>
        <taxon>Pseudomonadati</taxon>
        <taxon>Pseudomonadota</taxon>
        <taxon>Alphaproteobacteria</taxon>
        <taxon>Acetobacterales</taxon>
        <taxon>Roseomonadaceae</taxon>
        <taxon>Caldovatus</taxon>
    </lineage>
</organism>
<evidence type="ECO:0000313" key="3">
    <source>
        <dbReference type="EMBL" id="MBW8269077.1"/>
    </source>
</evidence>
<evidence type="ECO:0000256" key="1">
    <source>
        <dbReference type="SAM" id="Phobius"/>
    </source>
</evidence>
<keyword evidence="1" id="KW-1133">Transmembrane helix</keyword>
<evidence type="ECO:0000259" key="2">
    <source>
        <dbReference type="Pfam" id="PF07811"/>
    </source>
</evidence>
<keyword evidence="1" id="KW-0812">Transmembrane</keyword>
<sequence>MAAAIRRARVRRTGARLVRRLRDRRGVSALEFALLLPVLITVLMGAFDLGNAFQQSIRLEAAARAGAQAAFYSPAADSNGRIPTVETLVKNNLPAEWKDLTVTARVTLYRCDNGTDSTTYSSSCSTPKVVQIDVSRPFTFVGPLTQYMLPFLSPVRGNVEVRLM</sequence>
<keyword evidence="4" id="KW-1185">Reference proteome</keyword>
<gene>
    <name evidence="3" type="ORF">K1J50_06205</name>
</gene>
<evidence type="ECO:0000313" key="4">
    <source>
        <dbReference type="Proteomes" id="UP001519924"/>
    </source>
</evidence>
<feature type="domain" description="TadE-like" evidence="2">
    <location>
        <begin position="26"/>
        <end position="67"/>
    </location>
</feature>
<keyword evidence="1" id="KW-0472">Membrane</keyword>
<proteinExistence type="predicted"/>
<dbReference type="Pfam" id="PF07811">
    <property type="entry name" value="TadE"/>
    <property type="match status" value="1"/>
</dbReference>
<comment type="caution">
    <text evidence="3">The sequence shown here is derived from an EMBL/GenBank/DDBJ whole genome shotgun (WGS) entry which is preliminary data.</text>
</comment>
<feature type="transmembrane region" description="Helical" evidence="1">
    <location>
        <begin position="26"/>
        <end position="47"/>
    </location>
</feature>